<feature type="transmembrane region" description="Helical" evidence="9">
    <location>
        <begin position="101"/>
        <end position="121"/>
    </location>
</feature>
<dbReference type="OrthoDB" id="5290825at2759"/>
<feature type="transmembrane region" description="Helical" evidence="9">
    <location>
        <begin position="518"/>
        <end position="537"/>
    </location>
</feature>
<dbReference type="InterPro" id="IPR005828">
    <property type="entry name" value="MFS_sugar_transport-like"/>
</dbReference>
<protein>
    <submittedName>
        <fullName evidence="11">H(+)-myo-inositol cotransporter</fullName>
    </submittedName>
</protein>
<evidence type="ECO:0000256" key="7">
    <source>
        <dbReference type="RuleBase" id="RU003346"/>
    </source>
</evidence>
<dbReference type="PANTHER" id="PTHR48020:SF25">
    <property type="entry name" value="SUGAR TRANSPORTER, PUTATIVE (AFU_ORTHOLOGUE AFUA_7G05830)-RELATED"/>
    <property type="match status" value="1"/>
</dbReference>
<feature type="region of interest" description="Disordered" evidence="8">
    <location>
        <begin position="595"/>
        <end position="626"/>
    </location>
</feature>
<comment type="caution">
    <text evidence="11">The sequence shown here is derived from an EMBL/GenBank/DDBJ whole genome shotgun (WGS) entry which is preliminary data.</text>
</comment>
<sequence length="626" mass="70745">MTEPEFELDRILSTNCKEHEFGVLSNPLLNLDRPKLRELGRAFAERYGLPEDEFVRFEDAAVLAQNNEAWQHPDENLQLTEKDNDILRLETTNRWKQPRKLYSLIAVCAAAAAVQGWDQSATNGANIMYRSAFGLDNREDLYGLVTSAPLLCCFFSCLLLTGPLNRLAGRRGAIFITCLISSITCLGQSFTMTWQQMFAIRFLLGLAIGPKSATVPVFAAEAAPSSIRGALVMQWQTFTALGIFLGTLMGVIFYRVGDAGSSFLAWRLMVGSPMILPLLVCIHVYFVPESPRWYMRRGEYNKAYNSLCQLRNSRLQAARDLFYIHCLLHAERVIDTQHHRWVEMFTIPRNRRALQASFVVMFMQQFCGVNTSVHYSTETITTAGVPRQKALVFTMGFGLINFLFALPAVRIIDTVSGRRRLLLATFPLMSVFMLLTSLAFLIQHEKTKTAVVMVGIYLFAVAYSPGEGPVPFTYSAECYPLYVREIGMAIATAVTWGFNFCVTMSYPSMKRKMRPEGLFGFYAAWNLIGFFLVLLYMPQSKRFFYSMLTRAGRSLEELDRVFSVSTHQHARFGLNQVVYTIRRWVLRDSMADKPKLPVPGDTPSASSEIPMDDRRPVTAGSTGSWT</sequence>
<dbReference type="PROSITE" id="PS50850">
    <property type="entry name" value="MFS"/>
    <property type="match status" value="1"/>
</dbReference>
<dbReference type="PANTHER" id="PTHR48020">
    <property type="entry name" value="PROTON MYO-INOSITOL COTRANSPORTER"/>
    <property type="match status" value="1"/>
</dbReference>
<evidence type="ECO:0000256" key="3">
    <source>
        <dbReference type="ARBA" id="ARBA00022448"/>
    </source>
</evidence>
<feature type="transmembrane region" description="Helical" evidence="9">
    <location>
        <begin position="141"/>
        <end position="161"/>
    </location>
</feature>
<dbReference type="EMBL" id="VXIS01000261">
    <property type="protein sequence ID" value="KAA8895488.1"/>
    <property type="molecule type" value="Genomic_DNA"/>
</dbReference>
<dbReference type="Proteomes" id="UP000326924">
    <property type="component" value="Unassembled WGS sequence"/>
</dbReference>
<feature type="transmembrane region" description="Helical" evidence="9">
    <location>
        <begin position="449"/>
        <end position="466"/>
    </location>
</feature>
<feature type="transmembrane region" description="Helical" evidence="9">
    <location>
        <begin position="173"/>
        <end position="192"/>
    </location>
</feature>
<dbReference type="GO" id="GO:0015791">
    <property type="term" value="P:polyol transmembrane transport"/>
    <property type="evidence" value="ECO:0007669"/>
    <property type="project" value="UniProtKB-ARBA"/>
</dbReference>
<evidence type="ECO:0000256" key="5">
    <source>
        <dbReference type="ARBA" id="ARBA00022989"/>
    </source>
</evidence>
<dbReference type="PRINTS" id="PR00171">
    <property type="entry name" value="SUGRTRNSPORT"/>
</dbReference>
<dbReference type="InterPro" id="IPR050814">
    <property type="entry name" value="Myo-inositol_Transporter"/>
</dbReference>
<keyword evidence="6 9" id="KW-0472">Membrane</keyword>
<evidence type="ECO:0000313" key="11">
    <source>
        <dbReference type="EMBL" id="KAA8895488.1"/>
    </source>
</evidence>
<comment type="similarity">
    <text evidence="2 7">Belongs to the major facilitator superfamily. Sugar transporter (TC 2.A.1.1) family.</text>
</comment>
<feature type="transmembrane region" description="Helical" evidence="9">
    <location>
        <begin position="231"/>
        <end position="254"/>
    </location>
</feature>
<evidence type="ECO:0000256" key="2">
    <source>
        <dbReference type="ARBA" id="ARBA00010992"/>
    </source>
</evidence>
<evidence type="ECO:0000256" key="6">
    <source>
        <dbReference type="ARBA" id="ARBA00023136"/>
    </source>
</evidence>
<feature type="transmembrane region" description="Helical" evidence="9">
    <location>
        <begin position="266"/>
        <end position="287"/>
    </location>
</feature>
<dbReference type="InParanoid" id="A0A5J5EL79"/>
<evidence type="ECO:0000256" key="4">
    <source>
        <dbReference type="ARBA" id="ARBA00022692"/>
    </source>
</evidence>
<proteinExistence type="inferred from homology"/>
<dbReference type="InterPro" id="IPR020846">
    <property type="entry name" value="MFS_dom"/>
</dbReference>
<evidence type="ECO:0000313" key="12">
    <source>
        <dbReference type="EMBL" id="KAA8914483.1"/>
    </source>
</evidence>
<dbReference type="GO" id="GO:0015798">
    <property type="term" value="P:myo-inositol transport"/>
    <property type="evidence" value="ECO:0007669"/>
    <property type="project" value="UniProtKB-ARBA"/>
</dbReference>
<dbReference type="SUPFAM" id="SSF103473">
    <property type="entry name" value="MFS general substrate transporter"/>
    <property type="match status" value="1"/>
</dbReference>
<feature type="transmembrane region" description="Helical" evidence="9">
    <location>
        <begin position="486"/>
        <end position="506"/>
    </location>
</feature>
<name>A0A5J5EL79_9PEZI</name>
<dbReference type="EMBL" id="VXIS01000005">
    <property type="protein sequence ID" value="KAA8914483.1"/>
    <property type="molecule type" value="Genomic_DNA"/>
</dbReference>
<organism evidence="11 13">
    <name type="scientific">Sphaerosporella brunnea</name>
    <dbReference type="NCBI Taxonomy" id="1250544"/>
    <lineage>
        <taxon>Eukaryota</taxon>
        <taxon>Fungi</taxon>
        <taxon>Dikarya</taxon>
        <taxon>Ascomycota</taxon>
        <taxon>Pezizomycotina</taxon>
        <taxon>Pezizomycetes</taxon>
        <taxon>Pezizales</taxon>
        <taxon>Pyronemataceae</taxon>
        <taxon>Sphaerosporella</taxon>
    </lineage>
</organism>
<evidence type="ECO:0000313" key="13">
    <source>
        <dbReference type="Proteomes" id="UP000326924"/>
    </source>
</evidence>
<evidence type="ECO:0000259" key="10">
    <source>
        <dbReference type="PROSITE" id="PS50850"/>
    </source>
</evidence>
<feature type="domain" description="Major facilitator superfamily (MFS) profile" evidence="10">
    <location>
        <begin position="104"/>
        <end position="541"/>
    </location>
</feature>
<dbReference type="GO" id="GO:0016020">
    <property type="term" value="C:membrane"/>
    <property type="evidence" value="ECO:0007669"/>
    <property type="project" value="UniProtKB-SubCell"/>
</dbReference>
<feature type="transmembrane region" description="Helical" evidence="9">
    <location>
        <begin position="198"/>
        <end position="219"/>
    </location>
</feature>
<keyword evidence="3 7" id="KW-0813">Transport</keyword>
<evidence type="ECO:0000256" key="8">
    <source>
        <dbReference type="SAM" id="MobiDB-lite"/>
    </source>
</evidence>
<feature type="transmembrane region" description="Helical" evidence="9">
    <location>
        <begin position="390"/>
        <end position="409"/>
    </location>
</feature>
<evidence type="ECO:0000256" key="1">
    <source>
        <dbReference type="ARBA" id="ARBA00004141"/>
    </source>
</evidence>
<dbReference type="Gene3D" id="1.20.1250.20">
    <property type="entry name" value="MFS general substrate transporter like domains"/>
    <property type="match status" value="1"/>
</dbReference>
<dbReference type="GO" id="GO:0022857">
    <property type="term" value="F:transmembrane transporter activity"/>
    <property type="evidence" value="ECO:0007669"/>
    <property type="project" value="InterPro"/>
</dbReference>
<accession>A0A5J5EL79</accession>
<keyword evidence="4 9" id="KW-0812">Transmembrane</keyword>
<comment type="subcellular location">
    <subcellularLocation>
        <location evidence="1">Membrane</location>
        <topology evidence="1">Multi-pass membrane protein</topology>
    </subcellularLocation>
</comment>
<reference evidence="11 13" key="1">
    <citation type="submission" date="2019-09" db="EMBL/GenBank/DDBJ databases">
        <title>Draft genome of the ectomycorrhizal ascomycete Sphaerosporella brunnea.</title>
        <authorList>
            <consortium name="DOE Joint Genome Institute"/>
            <person name="Benucci G.M."/>
            <person name="Marozzi G."/>
            <person name="Antonielli L."/>
            <person name="Sanchez S."/>
            <person name="Marco P."/>
            <person name="Wang X."/>
            <person name="Falini L.B."/>
            <person name="Barry K."/>
            <person name="Haridas S."/>
            <person name="Lipzen A."/>
            <person name="Labutti K."/>
            <person name="Grigoriev I.V."/>
            <person name="Murat C."/>
            <person name="Martin F."/>
            <person name="Albertini E."/>
            <person name="Donnini D."/>
            <person name="Bonito G."/>
        </authorList>
    </citation>
    <scope>NUCLEOTIDE SEQUENCE [LARGE SCALE GENOMIC DNA]</scope>
    <source>
        <strain evidence="11 13">Sb_GMNB300</strain>
    </source>
</reference>
<dbReference type="NCBIfam" id="TIGR00879">
    <property type="entry name" value="SP"/>
    <property type="match status" value="1"/>
</dbReference>
<dbReference type="AlphaFoldDB" id="A0A5J5EL79"/>
<gene>
    <name evidence="12" type="ORF">FN846DRAFT_771231</name>
    <name evidence="11" type="ORF">FN846DRAFT_785010</name>
</gene>
<feature type="transmembrane region" description="Helical" evidence="9">
    <location>
        <begin position="421"/>
        <end position="442"/>
    </location>
</feature>
<evidence type="ECO:0000256" key="9">
    <source>
        <dbReference type="SAM" id="Phobius"/>
    </source>
</evidence>
<keyword evidence="13" id="KW-1185">Reference proteome</keyword>
<keyword evidence="5 9" id="KW-1133">Transmembrane helix</keyword>
<dbReference type="InterPro" id="IPR003663">
    <property type="entry name" value="Sugar/inositol_transpt"/>
</dbReference>
<dbReference type="InterPro" id="IPR036259">
    <property type="entry name" value="MFS_trans_sf"/>
</dbReference>
<dbReference type="Pfam" id="PF00083">
    <property type="entry name" value="Sugar_tr"/>
    <property type="match status" value="1"/>
</dbReference>